<gene>
    <name evidence="1" type="ORF">THTE_1931</name>
</gene>
<evidence type="ECO:0000313" key="1">
    <source>
        <dbReference type="EMBL" id="ASV74533.1"/>
    </source>
</evidence>
<organism evidence="1 2">
    <name type="scientific">Thermogutta terrifontis</name>
    <dbReference type="NCBI Taxonomy" id="1331910"/>
    <lineage>
        <taxon>Bacteria</taxon>
        <taxon>Pseudomonadati</taxon>
        <taxon>Planctomycetota</taxon>
        <taxon>Planctomycetia</taxon>
        <taxon>Pirellulales</taxon>
        <taxon>Thermoguttaceae</taxon>
        <taxon>Thermogutta</taxon>
    </lineage>
</organism>
<dbReference type="EMBL" id="CP018477">
    <property type="protein sequence ID" value="ASV74533.1"/>
    <property type="molecule type" value="Genomic_DNA"/>
</dbReference>
<dbReference type="AlphaFoldDB" id="A0A286RF03"/>
<proteinExistence type="predicted"/>
<evidence type="ECO:0000313" key="2">
    <source>
        <dbReference type="Proteomes" id="UP000215086"/>
    </source>
</evidence>
<accession>A0A286RF03</accession>
<sequence length="45" mass="4954">MCLAIHSPFRLACGLDFFSGTVQYPKAVQMMTMSQSMGEPFPALI</sequence>
<name>A0A286RF03_9BACT</name>
<reference evidence="1 2" key="1">
    <citation type="journal article" name="Front. Microbiol.">
        <title>Sugar Metabolism of the First Thermophilic Planctomycete Thermogutta terrifontis: Comparative Genomic and Transcriptomic Approaches.</title>
        <authorList>
            <person name="Elcheninov A.G."/>
            <person name="Menzel P."/>
            <person name="Gudbergsdottir S.R."/>
            <person name="Slesarev A.I."/>
            <person name="Kadnikov V.V."/>
            <person name="Krogh A."/>
            <person name="Bonch-Osmolovskaya E.A."/>
            <person name="Peng X."/>
            <person name="Kublanov I.V."/>
        </authorList>
    </citation>
    <scope>NUCLEOTIDE SEQUENCE [LARGE SCALE GENOMIC DNA]</scope>
    <source>
        <strain evidence="1 2">R1</strain>
    </source>
</reference>
<protein>
    <submittedName>
        <fullName evidence="1">Uncharacterized protein</fullName>
    </submittedName>
</protein>
<dbReference type="Proteomes" id="UP000215086">
    <property type="component" value="Chromosome"/>
</dbReference>
<keyword evidence="2" id="KW-1185">Reference proteome</keyword>
<dbReference type="KEGG" id="ttf:THTE_1931"/>